<comment type="caution">
    <text evidence="1">The sequence shown here is derived from an EMBL/GenBank/DDBJ whole genome shotgun (WGS) entry which is preliminary data.</text>
</comment>
<dbReference type="KEGG" id="pgab:PGSY75_1371900"/>
<name>A0A151LEP9_9APIC</name>
<dbReference type="VEuPathDB" id="PlasmoDB:PGSY75_1371900"/>
<dbReference type="Proteomes" id="UP000076004">
    <property type="component" value="Unassembled WGS sequence"/>
</dbReference>
<evidence type="ECO:0000313" key="1">
    <source>
        <dbReference type="EMBL" id="KYN97454.1"/>
    </source>
</evidence>
<accession>A0A151LEP9</accession>
<organism evidence="1 2">
    <name type="scientific">Plasmodium gaboni</name>
    <dbReference type="NCBI Taxonomy" id="647221"/>
    <lineage>
        <taxon>Eukaryota</taxon>
        <taxon>Sar</taxon>
        <taxon>Alveolata</taxon>
        <taxon>Apicomplexa</taxon>
        <taxon>Aconoidasida</taxon>
        <taxon>Haemosporida</taxon>
        <taxon>Plasmodiidae</taxon>
        <taxon>Plasmodium</taxon>
        <taxon>Plasmodium (Laverania)</taxon>
    </lineage>
</organism>
<dbReference type="AlphaFoldDB" id="A0A151LEP9"/>
<dbReference type="VEuPathDB" id="PlasmoDB:PGABG01_1368800"/>
<reference evidence="1 2" key="1">
    <citation type="journal article" date="2016" name="Nat. Commun.">
        <title>Genomes of cryptic chimpanzee Plasmodium species reveal key evolutionary events leading to human malaria.</title>
        <authorList>
            <person name="Sundararaman S.A."/>
            <person name="Plenderleith L.J."/>
            <person name="Liu W."/>
            <person name="Loy D.E."/>
            <person name="Learn G.H."/>
            <person name="Li Y."/>
            <person name="Shaw K.S."/>
            <person name="Ayouba A."/>
            <person name="Peeters M."/>
            <person name="Speede S."/>
            <person name="Shaw G.M."/>
            <person name="Bushman F.D."/>
            <person name="Brisson D."/>
            <person name="Rayner J.C."/>
            <person name="Sharp P.M."/>
            <person name="Hahn B.H."/>
        </authorList>
    </citation>
    <scope>NUCLEOTIDE SEQUENCE [LARGE SCALE GENOMIC DNA]</scope>
    <source>
        <strain evidence="1 2">SY75</strain>
    </source>
</reference>
<dbReference type="RefSeq" id="XP_018640459.1">
    <property type="nucleotide sequence ID" value="XM_018787717.1"/>
</dbReference>
<protein>
    <submittedName>
        <fullName evidence="1">Putative exported protein</fullName>
    </submittedName>
</protein>
<proteinExistence type="predicted"/>
<gene>
    <name evidence="1" type="ORF">PGSY75_1371900</name>
</gene>
<dbReference type="EMBL" id="LVLB01000014">
    <property type="protein sequence ID" value="KYN97454.1"/>
    <property type="molecule type" value="Genomic_DNA"/>
</dbReference>
<sequence length="210" mass="23585">MIFLLKKKFSFPLVLCVLFLLFNNNIFKKWSNIRHNKNNGLILIKGRCMAECFTKESSKNILSRIGPLIQLKNYMTSSLKSDKEVDNNQNDLFKWNVVGLSYLPSVSAVIPGIGGEVTVSAHSNKIPNDNNKYGSRSEDILNKSKVGIPSYMVETLKDKGPQVINGIIDKLMSENTEDLDYYPCTLAEFTALSVLFSLLPSLQLQLNETS</sequence>
<dbReference type="GeneID" id="29778312"/>
<evidence type="ECO:0000313" key="2">
    <source>
        <dbReference type="Proteomes" id="UP000076004"/>
    </source>
</evidence>